<dbReference type="RefSeq" id="WP_141810725.1">
    <property type="nucleotide sequence ID" value="NZ_VFPG01000001.1"/>
</dbReference>
<reference evidence="3 4" key="1">
    <citation type="submission" date="2019-06" db="EMBL/GenBank/DDBJ databases">
        <title>Sequencing the genomes of 1000 actinobacteria strains.</title>
        <authorList>
            <person name="Klenk H.-P."/>
        </authorList>
    </citation>
    <scope>NUCLEOTIDE SEQUENCE [LARGE SCALE GENOMIC DNA]</scope>
    <source>
        <strain evidence="3 4">DSM 103495</strain>
    </source>
</reference>
<dbReference type="AlphaFoldDB" id="A0A543FG94"/>
<organism evidence="3 4">
    <name type="scientific">Nocardia bhagyanarayanae</name>
    <dbReference type="NCBI Taxonomy" id="1215925"/>
    <lineage>
        <taxon>Bacteria</taxon>
        <taxon>Bacillati</taxon>
        <taxon>Actinomycetota</taxon>
        <taxon>Actinomycetes</taxon>
        <taxon>Mycobacteriales</taxon>
        <taxon>Nocardiaceae</taxon>
        <taxon>Nocardia</taxon>
    </lineage>
</organism>
<proteinExistence type="predicted"/>
<feature type="region of interest" description="Disordered" evidence="1">
    <location>
        <begin position="58"/>
        <end position="95"/>
    </location>
</feature>
<evidence type="ECO:0000313" key="4">
    <source>
        <dbReference type="Proteomes" id="UP000316331"/>
    </source>
</evidence>
<feature type="chain" id="PRO_5021980241" evidence="2">
    <location>
        <begin position="39"/>
        <end position="101"/>
    </location>
</feature>
<evidence type="ECO:0000256" key="2">
    <source>
        <dbReference type="SAM" id="SignalP"/>
    </source>
</evidence>
<dbReference type="OrthoDB" id="4571314at2"/>
<accession>A0A543FG94</accession>
<dbReference type="EMBL" id="VFPG01000001">
    <property type="protein sequence ID" value="TQM32887.1"/>
    <property type="molecule type" value="Genomic_DNA"/>
</dbReference>
<feature type="compositionally biased region" description="Low complexity" evidence="1">
    <location>
        <begin position="82"/>
        <end position="95"/>
    </location>
</feature>
<evidence type="ECO:0000313" key="3">
    <source>
        <dbReference type="EMBL" id="TQM32887.1"/>
    </source>
</evidence>
<evidence type="ECO:0000256" key="1">
    <source>
        <dbReference type="SAM" id="MobiDB-lite"/>
    </source>
</evidence>
<feature type="compositionally biased region" description="Polar residues" evidence="1">
    <location>
        <begin position="63"/>
        <end position="81"/>
    </location>
</feature>
<keyword evidence="4" id="KW-1185">Reference proteome</keyword>
<name>A0A543FG94_9NOCA</name>
<feature type="signal peptide" evidence="2">
    <location>
        <begin position="1"/>
        <end position="38"/>
    </location>
</feature>
<gene>
    <name evidence="3" type="ORF">FB390_4589</name>
</gene>
<sequence length="101" mass="10311">MTTNQRSTRTHRIARALAIAAAPALLGAGLVTAGVAHAEQDPNLPTCSWPNLVCGGQRDLTPGGQTNLTPGGQTNLTPGGQTNLTPGSSTTGNSGGYYLYY</sequence>
<dbReference type="Proteomes" id="UP000316331">
    <property type="component" value="Unassembled WGS sequence"/>
</dbReference>
<protein>
    <submittedName>
        <fullName evidence="3">Uncharacterized protein</fullName>
    </submittedName>
</protein>
<comment type="caution">
    <text evidence="3">The sequence shown here is derived from an EMBL/GenBank/DDBJ whole genome shotgun (WGS) entry which is preliminary data.</text>
</comment>
<keyword evidence="2" id="KW-0732">Signal</keyword>